<evidence type="ECO:0000256" key="2">
    <source>
        <dbReference type="ARBA" id="ARBA00006434"/>
    </source>
</evidence>
<feature type="transmembrane region" description="Helical" evidence="7">
    <location>
        <begin position="6"/>
        <end position="23"/>
    </location>
</feature>
<evidence type="ECO:0000256" key="5">
    <source>
        <dbReference type="ARBA" id="ARBA00023136"/>
    </source>
</evidence>
<dbReference type="PANTHER" id="PTHR11819:SF195">
    <property type="entry name" value="SODIUM_GLUCOSE COTRANSPORTER 4"/>
    <property type="match status" value="1"/>
</dbReference>
<dbReference type="NCBIfam" id="TIGR00813">
    <property type="entry name" value="sss"/>
    <property type="match status" value="1"/>
</dbReference>
<gene>
    <name evidence="8" type="ORF">EG028_11300</name>
</gene>
<feature type="transmembrane region" description="Helical" evidence="7">
    <location>
        <begin position="281"/>
        <end position="304"/>
    </location>
</feature>
<keyword evidence="4 7" id="KW-1133">Transmembrane helix</keyword>
<dbReference type="PANTHER" id="PTHR11819">
    <property type="entry name" value="SOLUTE CARRIER FAMILY 5"/>
    <property type="match status" value="1"/>
</dbReference>
<dbReference type="NCBIfam" id="NF007790">
    <property type="entry name" value="PRK10484.1"/>
    <property type="match status" value="1"/>
</dbReference>
<feature type="transmembrane region" description="Helical" evidence="7">
    <location>
        <begin position="191"/>
        <end position="209"/>
    </location>
</feature>
<feature type="transmembrane region" description="Helical" evidence="7">
    <location>
        <begin position="437"/>
        <end position="457"/>
    </location>
</feature>
<dbReference type="RefSeq" id="WP_120516442.1">
    <property type="nucleotide sequence ID" value="NZ_QXZY01000006.1"/>
</dbReference>
<dbReference type="AlphaFoldDB" id="A0A3N4MGV6"/>
<feature type="transmembrane region" description="Helical" evidence="7">
    <location>
        <begin position="383"/>
        <end position="401"/>
    </location>
</feature>
<dbReference type="InterPro" id="IPR001734">
    <property type="entry name" value="Na/solute_symporter"/>
</dbReference>
<sequence>MSPTILLSFLFVTVVAAGVSFYATRKKKQQTPVSFYLGNRSLGFWMIGSSMFLTNMSANQFIGENEFVYTTNMSVMAWGMSSVLAMLVVAEFLMPMYLRIGAVTTPDFLAKRFDAQTQRIVSVVFLLGYFVNLIPTVLYGCAVAVNGIFHIDQWLGISYFSAIRLIVLLVGTIGCLYNVLGGLRAITITDVVQGVGMLIGGAMIVYYGFRYLGDGDIWHGVETLTLSHREHLNAIGGPGDVLPFGTIFTGMLLINIYYWGMEQYIVQEALASKNLKESQKGIALACVGKLFAPLLLNVPGLIAVHLYPNLENTATAFPRLVSDILPPVFIGLVAAVVFGGALSTFNAGLNSTGTLFTMNLYKPWLERNGEPADERRLLRDGKIMQTGVTIVAIIFSPYIMYFDGGFYNYLQKVSSFFSVPVFTIMVVGLLTKRVPPLAAKIGIIFFVTVYTATQFLFDTGLHYLHVLAILFVAVSAMMLLIGRLRPLNKVYTLPRQATVNIVPWRNRYLYYGFLLIIMVGMFILFSPAGIAGKQ</sequence>
<evidence type="ECO:0000313" key="9">
    <source>
        <dbReference type="Proteomes" id="UP000279089"/>
    </source>
</evidence>
<comment type="subcellular location">
    <subcellularLocation>
        <location evidence="1">Membrane</location>
        <topology evidence="1">Multi-pass membrane protein</topology>
    </subcellularLocation>
</comment>
<name>A0A3N4MGV6_9BACT</name>
<evidence type="ECO:0000256" key="4">
    <source>
        <dbReference type="ARBA" id="ARBA00022989"/>
    </source>
</evidence>
<dbReference type="OrthoDB" id="9814523at2"/>
<dbReference type="Proteomes" id="UP000279089">
    <property type="component" value="Unassembled WGS sequence"/>
</dbReference>
<protein>
    <submittedName>
        <fullName evidence="8">Solute:sodium symporter family transporter</fullName>
    </submittedName>
</protein>
<feature type="transmembrane region" description="Helical" evidence="7">
    <location>
        <begin position="119"/>
        <end position="145"/>
    </location>
</feature>
<keyword evidence="3 7" id="KW-0812">Transmembrane</keyword>
<feature type="transmembrane region" description="Helical" evidence="7">
    <location>
        <begin position="324"/>
        <end position="349"/>
    </location>
</feature>
<reference evidence="9" key="1">
    <citation type="submission" date="2018-11" db="EMBL/GenBank/DDBJ databases">
        <title>Chitinophaga lutea sp.nov., isolate from arsenic contaminated soil.</title>
        <authorList>
            <person name="Zong Y."/>
        </authorList>
    </citation>
    <scope>NUCLEOTIDE SEQUENCE [LARGE SCALE GENOMIC DNA]</scope>
    <source>
        <strain evidence="9">YLT18</strain>
    </source>
</reference>
<dbReference type="GO" id="GO:0005886">
    <property type="term" value="C:plasma membrane"/>
    <property type="evidence" value="ECO:0007669"/>
    <property type="project" value="TreeGrafter"/>
</dbReference>
<dbReference type="PROSITE" id="PS50283">
    <property type="entry name" value="NA_SOLUT_SYMP_3"/>
    <property type="match status" value="1"/>
</dbReference>
<feature type="transmembrane region" description="Helical" evidence="7">
    <location>
        <begin position="508"/>
        <end position="530"/>
    </location>
</feature>
<organism evidence="8 9">
    <name type="scientific">Chitinophaga barathri</name>
    <dbReference type="NCBI Taxonomy" id="1647451"/>
    <lineage>
        <taxon>Bacteria</taxon>
        <taxon>Pseudomonadati</taxon>
        <taxon>Bacteroidota</taxon>
        <taxon>Chitinophagia</taxon>
        <taxon>Chitinophagales</taxon>
        <taxon>Chitinophagaceae</taxon>
        <taxon>Chitinophaga</taxon>
    </lineage>
</organism>
<feature type="transmembrane region" description="Helical" evidence="7">
    <location>
        <begin position="157"/>
        <end position="179"/>
    </location>
</feature>
<feature type="transmembrane region" description="Helical" evidence="7">
    <location>
        <begin position="44"/>
        <end position="63"/>
    </location>
</feature>
<dbReference type="Gene3D" id="1.20.1730.10">
    <property type="entry name" value="Sodium/glucose cotransporter"/>
    <property type="match status" value="1"/>
</dbReference>
<feature type="transmembrane region" description="Helical" evidence="7">
    <location>
        <begin position="463"/>
        <end position="481"/>
    </location>
</feature>
<proteinExistence type="inferred from homology"/>
<feature type="transmembrane region" description="Helical" evidence="7">
    <location>
        <begin position="413"/>
        <end position="430"/>
    </location>
</feature>
<feature type="transmembrane region" description="Helical" evidence="7">
    <location>
        <begin position="241"/>
        <end position="260"/>
    </location>
</feature>
<evidence type="ECO:0000256" key="3">
    <source>
        <dbReference type="ARBA" id="ARBA00022692"/>
    </source>
</evidence>
<dbReference type="CDD" id="cd10328">
    <property type="entry name" value="SLC5sbd_YidK"/>
    <property type="match status" value="1"/>
</dbReference>
<comment type="similarity">
    <text evidence="2 6">Belongs to the sodium:solute symporter (SSF) (TC 2.A.21) family.</text>
</comment>
<comment type="caution">
    <text evidence="8">The sequence shown here is derived from an EMBL/GenBank/DDBJ whole genome shotgun (WGS) entry which is preliminary data.</text>
</comment>
<evidence type="ECO:0000256" key="7">
    <source>
        <dbReference type="SAM" id="Phobius"/>
    </source>
</evidence>
<accession>A0A3N4MGV6</accession>
<evidence type="ECO:0000256" key="1">
    <source>
        <dbReference type="ARBA" id="ARBA00004141"/>
    </source>
</evidence>
<dbReference type="GO" id="GO:0005412">
    <property type="term" value="F:D-glucose:sodium symporter activity"/>
    <property type="evidence" value="ECO:0007669"/>
    <property type="project" value="TreeGrafter"/>
</dbReference>
<feature type="transmembrane region" description="Helical" evidence="7">
    <location>
        <begin position="75"/>
        <end position="98"/>
    </location>
</feature>
<dbReference type="EMBL" id="RMBX01000005">
    <property type="protein sequence ID" value="RPD41256.1"/>
    <property type="molecule type" value="Genomic_DNA"/>
</dbReference>
<dbReference type="InterPro" id="IPR038377">
    <property type="entry name" value="Na/Glc_symporter_sf"/>
</dbReference>
<dbReference type="Pfam" id="PF00474">
    <property type="entry name" value="SSF"/>
    <property type="match status" value="1"/>
</dbReference>
<evidence type="ECO:0000313" key="8">
    <source>
        <dbReference type="EMBL" id="RPD41256.1"/>
    </source>
</evidence>
<evidence type="ECO:0000256" key="6">
    <source>
        <dbReference type="RuleBase" id="RU362091"/>
    </source>
</evidence>
<keyword evidence="5 7" id="KW-0472">Membrane</keyword>
<keyword evidence="9" id="KW-1185">Reference proteome</keyword>